<protein>
    <submittedName>
        <fullName evidence="5">Histone family protein DNA-binding protein</fullName>
    </submittedName>
</protein>
<proteinExistence type="inferred from homology"/>
<evidence type="ECO:0000256" key="2">
    <source>
        <dbReference type="ARBA" id="ARBA00023067"/>
    </source>
</evidence>
<organism evidence="5 6">
    <name type="scientific">Bacteroides coprosuis DSM 18011</name>
    <dbReference type="NCBI Taxonomy" id="679937"/>
    <lineage>
        <taxon>Bacteria</taxon>
        <taxon>Pseudomonadati</taxon>
        <taxon>Bacteroidota</taxon>
        <taxon>Bacteroidia</taxon>
        <taxon>Bacteroidales</taxon>
        <taxon>Bacteroidaceae</taxon>
        <taxon>Bacteroides</taxon>
    </lineage>
</organism>
<sequence length="94" mass="10562">MTKADIVNEITKKTGIDKVTALNTIEAFMDVVKDSLVNDENVYLRGFGSFIVKKRAQKTARNISKNTTIIIPEHNIPAFKPSKTFTEAVKKHNK</sequence>
<dbReference type="AlphaFoldDB" id="F3ZU00"/>
<keyword evidence="3 5" id="KW-0238">DNA-binding</keyword>
<dbReference type="CDD" id="cd13836">
    <property type="entry name" value="IHF_B"/>
    <property type="match status" value="1"/>
</dbReference>
<name>F3ZU00_9BACE</name>
<keyword evidence="2" id="KW-0226">DNA condensation</keyword>
<dbReference type="FunFam" id="4.10.520.10:FF:000007">
    <property type="entry name" value="Integration host factor subunit beta"/>
    <property type="match status" value="1"/>
</dbReference>
<dbReference type="PRINTS" id="PR01727">
    <property type="entry name" value="DNABINDINGHU"/>
</dbReference>
<dbReference type="Pfam" id="PF00216">
    <property type="entry name" value="Bac_DNA_binding"/>
    <property type="match status" value="1"/>
</dbReference>
<dbReference type="GO" id="GO:0030527">
    <property type="term" value="F:structural constituent of chromatin"/>
    <property type="evidence" value="ECO:0007669"/>
    <property type="project" value="InterPro"/>
</dbReference>
<evidence type="ECO:0000256" key="3">
    <source>
        <dbReference type="ARBA" id="ARBA00023125"/>
    </source>
</evidence>
<dbReference type="eggNOG" id="COG0776">
    <property type="taxonomic scope" value="Bacteria"/>
</dbReference>
<evidence type="ECO:0000256" key="4">
    <source>
        <dbReference type="RuleBase" id="RU003939"/>
    </source>
</evidence>
<dbReference type="Proteomes" id="UP000018439">
    <property type="component" value="Chromosome"/>
</dbReference>
<dbReference type="OrthoDB" id="9799835at2"/>
<dbReference type="InterPro" id="IPR010992">
    <property type="entry name" value="IHF-like_DNA-bd_dom_sf"/>
</dbReference>
<dbReference type="EMBL" id="CM001167">
    <property type="protein sequence ID" value="EGJ71101.1"/>
    <property type="molecule type" value="Genomic_DNA"/>
</dbReference>
<dbReference type="SMART" id="SM00411">
    <property type="entry name" value="BHL"/>
    <property type="match status" value="1"/>
</dbReference>
<dbReference type="HOGENOM" id="CLU_105066_2_3_10"/>
<dbReference type="GO" id="GO:0005829">
    <property type="term" value="C:cytosol"/>
    <property type="evidence" value="ECO:0007669"/>
    <property type="project" value="TreeGrafter"/>
</dbReference>
<dbReference type="Gene3D" id="4.10.520.10">
    <property type="entry name" value="IHF-like DNA-binding proteins"/>
    <property type="match status" value="1"/>
</dbReference>
<dbReference type="PANTHER" id="PTHR33175:SF3">
    <property type="entry name" value="DNA-BINDING PROTEIN HU-BETA"/>
    <property type="match status" value="1"/>
</dbReference>
<evidence type="ECO:0000256" key="1">
    <source>
        <dbReference type="ARBA" id="ARBA00010529"/>
    </source>
</evidence>
<dbReference type="SUPFAM" id="SSF47729">
    <property type="entry name" value="IHF-like DNA-binding proteins"/>
    <property type="match status" value="1"/>
</dbReference>
<gene>
    <name evidence="5" type="ORF">Bcop_0890</name>
</gene>
<evidence type="ECO:0000313" key="6">
    <source>
        <dbReference type="Proteomes" id="UP000018439"/>
    </source>
</evidence>
<dbReference type="GO" id="GO:0030261">
    <property type="term" value="P:chromosome condensation"/>
    <property type="evidence" value="ECO:0007669"/>
    <property type="project" value="UniProtKB-KW"/>
</dbReference>
<comment type="similarity">
    <text evidence="1 4">Belongs to the bacterial histone-like protein family.</text>
</comment>
<keyword evidence="6" id="KW-1185">Reference proteome</keyword>
<reference evidence="5 6" key="1">
    <citation type="journal article" date="2011" name="Stand. Genomic Sci.">
        <title>Non-contiguous finished genome sequence of Bacteroides coprosuis type strain (PC139).</title>
        <authorList>
            <person name="Land M."/>
            <person name="Held B."/>
            <person name="Gronow S."/>
            <person name="Abt B."/>
            <person name="Lucas S."/>
            <person name="Del Rio T.G."/>
            <person name="Nolan M."/>
            <person name="Tice H."/>
            <person name="Cheng J.F."/>
            <person name="Pitluck S."/>
            <person name="Liolios K."/>
            <person name="Pagani I."/>
            <person name="Ivanova N."/>
            <person name="Mavromatis K."/>
            <person name="Mikhailova N."/>
            <person name="Pati A."/>
            <person name="Tapia R."/>
            <person name="Han C."/>
            <person name="Goodwin L."/>
            <person name="Chen A."/>
            <person name="Palaniappan K."/>
            <person name="Hauser L."/>
            <person name="Brambilla E.M."/>
            <person name="Rohde M."/>
            <person name="Goker M."/>
            <person name="Detter J.C."/>
            <person name="Woyke T."/>
            <person name="Bristow J."/>
            <person name="Eisen J.A."/>
            <person name="Markowitz V."/>
            <person name="Hugenholtz P."/>
            <person name="Kyrpides N.C."/>
            <person name="Klenk H.P."/>
            <person name="Lapidus A."/>
        </authorList>
    </citation>
    <scope>NUCLEOTIDE SEQUENCE</scope>
    <source>
        <strain evidence="5 6">DSM 18011</strain>
    </source>
</reference>
<dbReference type="STRING" id="679937.Bcop_0890"/>
<accession>F3ZU00</accession>
<dbReference type="GO" id="GO:0003677">
    <property type="term" value="F:DNA binding"/>
    <property type="evidence" value="ECO:0007669"/>
    <property type="project" value="UniProtKB-KW"/>
</dbReference>
<dbReference type="InterPro" id="IPR000119">
    <property type="entry name" value="Hist_DNA-bd"/>
</dbReference>
<evidence type="ECO:0000313" key="5">
    <source>
        <dbReference type="EMBL" id="EGJ71101.1"/>
    </source>
</evidence>
<dbReference type="PANTHER" id="PTHR33175">
    <property type="entry name" value="DNA-BINDING PROTEIN HU"/>
    <property type="match status" value="1"/>
</dbReference>